<name>A0A9P8RXG1_9EUKA</name>
<gene>
    <name evidence="2" type="ORF">SS50377_24697</name>
</gene>
<sequence>MQMDEEIQRLLFQLNFRISGYMEAFVLSQDLDVTFQEYKRSLTDIHLLNIAVPENLAFSSTALRSSSNSAGSVKPQTVIVSKKFWSTEENYVLQISKQQNSQRTWQEISEFVKTKNAKQCCQQWHRVILAKKKGRWTELEDEELLSQSSYGTIAIEGRSQLQIANRLKLLQSKNKN</sequence>
<dbReference type="Gene3D" id="1.10.10.60">
    <property type="entry name" value="Homeodomain-like"/>
    <property type="match status" value="1"/>
</dbReference>
<dbReference type="InterPro" id="IPR009057">
    <property type="entry name" value="Homeodomain-like_sf"/>
</dbReference>
<dbReference type="AlphaFoldDB" id="A0A9P8RXG1"/>
<evidence type="ECO:0000313" key="3">
    <source>
        <dbReference type="Proteomes" id="UP000018208"/>
    </source>
</evidence>
<dbReference type="PROSITE" id="PS50090">
    <property type="entry name" value="MYB_LIKE"/>
    <property type="match status" value="1"/>
</dbReference>
<dbReference type="GeneID" id="94298720"/>
<dbReference type="InterPro" id="IPR001005">
    <property type="entry name" value="SANT/Myb"/>
</dbReference>
<feature type="domain" description="Myb-like" evidence="1">
    <location>
        <begin position="85"/>
        <end position="128"/>
    </location>
</feature>
<reference evidence="2 3" key="1">
    <citation type="journal article" date="2014" name="PLoS Genet.">
        <title>The Genome of Spironucleus salmonicida Highlights a Fish Pathogen Adapted to Fluctuating Environments.</title>
        <authorList>
            <person name="Xu F."/>
            <person name="Jerlstrom-Hultqvist J."/>
            <person name="Einarsson E."/>
            <person name="Astvaldsson A."/>
            <person name="Svard S.G."/>
            <person name="Andersson J.O."/>
        </authorList>
    </citation>
    <scope>NUCLEOTIDE SEQUENCE [LARGE SCALE GENOMIC DNA]</scope>
    <source>
        <strain evidence="2 3">ATCC 50377</strain>
    </source>
</reference>
<dbReference type="RefSeq" id="XP_067763359.1">
    <property type="nucleotide sequence ID" value="XM_067908538.1"/>
</dbReference>
<protein>
    <submittedName>
        <fullName evidence="2">Myb-like DNA-binding domain-containing protein</fullName>
    </submittedName>
</protein>
<dbReference type="Proteomes" id="UP000018208">
    <property type="component" value="Unassembled WGS sequence"/>
</dbReference>
<evidence type="ECO:0000313" key="2">
    <source>
        <dbReference type="EMBL" id="KAH0572586.1"/>
    </source>
</evidence>
<dbReference type="KEGG" id="ssao:94298720"/>
<evidence type="ECO:0000259" key="1">
    <source>
        <dbReference type="PROSITE" id="PS50090"/>
    </source>
</evidence>
<comment type="caution">
    <text evidence="2">The sequence shown here is derived from an EMBL/GenBank/DDBJ whole genome shotgun (WGS) entry which is preliminary data.</text>
</comment>
<dbReference type="EMBL" id="AUWU02000005">
    <property type="protein sequence ID" value="KAH0572586.1"/>
    <property type="molecule type" value="Genomic_DNA"/>
</dbReference>
<dbReference type="SUPFAM" id="SSF46689">
    <property type="entry name" value="Homeodomain-like"/>
    <property type="match status" value="1"/>
</dbReference>
<proteinExistence type="predicted"/>
<dbReference type="Pfam" id="PF13921">
    <property type="entry name" value="Myb_DNA-bind_6"/>
    <property type="match status" value="1"/>
</dbReference>
<organism evidence="2 3">
    <name type="scientific">Spironucleus salmonicida</name>
    <dbReference type="NCBI Taxonomy" id="348837"/>
    <lineage>
        <taxon>Eukaryota</taxon>
        <taxon>Metamonada</taxon>
        <taxon>Diplomonadida</taxon>
        <taxon>Hexamitidae</taxon>
        <taxon>Hexamitinae</taxon>
        <taxon>Spironucleus</taxon>
    </lineage>
</organism>
<dbReference type="GO" id="GO:0003677">
    <property type="term" value="F:DNA binding"/>
    <property type="evidence" value="ECO:0007669"/>
    <property type="project" value="UniProtKB-KW"/>
</dbReference>
<accession>A0A9P8RXG1</accession>
<keyword evidence="3" id="KW-1185">Reference proteome</keyword>